<protein>
    <submittedName>
        <fullName evidence="1">Uncharacterized protein</fullName>
    </submittedName>
</protein>
<reference evidence="1" key="1">
    <citation type="submission" date="2023-06" db="EMBL/GenBank/DDBJ databases">
        <title>Reference genome for the Northern bat (Eptesicus nilssonii), a most northern bat species.</title>
        <authorList>
            <person name="Laine V.N."/>
            <person name="Pulliainen A.T."/>
            <person name="Lilley T.M."/>
        </authorList>
    </citation>
    <scope>NUCLEOTIDE SEQUENCE</scope>
    <source>
        <strain evidence="1">BLF_Eptnil</strain>
        <tissue evidence="1">Kidney</tissue>
    </source>
</reference>
<proteinExistence type="predicted"/>
<dbReference type="Proteomes" id="UP001177744">
    <property type="component" value="Unassembled WGS sequence"/>
</dbReference>
<dbReference type="AlphaFoldDB" id="A0AA40LNM7"/>
<sequence>MFTTDNLQNLEKQEEEREDIQNPAWLYCLLVFSINSSTYLSTYYSSIHASMHPPMLRIPVPKASSCVIETREKWALTRHQVRQHLDIRVQTVGRCRCFRPPAHGVLLGGPSGGGGSLGGHLVLLSELGVGALPGRLSEASSCYVSASWTSRSSGETCDRGQVGAADVSSAEHGPQSLGCKYTASRPALQRGHIDGHASHFPRVPSAFRPLSRLVTSEFRKLRPGWD</sequence>
<evidence type="ECO:0000313" key="2">
    <source>
        <dbReference type="Proteomes" id="UP001177744"/>
    </source>
</evidence>
<comment type="caution">
    <text evidence="1">The sequence shown here is derived from an EMBL/GenBank/DDBJ whole genome shotgun (WGS) entry which is preliminary data.</text>
</comment>
<accession>A0AA40LNM7</accession>
<name>A0AA40LNM7_CNENI</name>
<keyword evidence="2" id="KW-1185">Reference proteome</keyword>
<gene>
    <name evidence="1" type="ORF">QTO34_019147</name>
</gene>
<organism evidence="1 2">
    <name type="scientific">Cnephaeus nilssonii</name>
    <name type="common">Northern bat</name>
    <name type="synonym">Eptesicus nilssonii</name>
    <dbReference type="NCBI Taxonomy" id="3371016"/>
    <lineage>
        <taxon>Eukaryota</taxon>
        <taxon>Metazoa</taxon>
        <taxon>Chordata</taxon>
        <taxon>Craniata</taxon>
        <taxon>Vertebrata</taxon>
        <taxon>Euteleostomi</taxon>
        <taxon>Mammalia</taxon>
        <taxon>Eutheria</taxon>
        <taxon>Laurasiatheria</taxon>
        <taxon>Chiroptera</taxon>
        <taxon>Yangochiroptera</taxon>
        <taxon>Vespertilionidae</taxon>
        <taxon>Cnephaeus</taxon>
    </lineage>
</organism>
<dbReference type="EMBL" id="JAULJE010000008">
    <property type="protein sequence ID" value="KAK1340576.1"/>
    <property type="molecule type" value="Genomic_DNA"/>
</dbReference>
<evidence type="ECO:0000313" key="1">
    <source>
        <dbReference type="EMBL" id="KAK1340576.1"/>
    </source>
</evidence>